<dbReference type="GO" id="GO:0030515">
    <property type="term" value="F:snoRNA binding"/>
    <property type="evidence" value="ECO:0007669"/>
    <property type="project" value="InterPro"/>
</dbReference>
<evidence type="ECO:0000256" key="1">
    <source>
        <dbReference type="ARBA" id="ARBA00004604"/>
    </source>
</evidence>
<keyword evidence="8" id="KW-1185">Reference proteome</keyword>
<keyword evidence="2" id="KW-0698">rRNA processing</keyword>
<dbReference type="Proteomes" id="UP000237144">
    <property type="component" value="Unassembled WGS sequence"/>
</dbReference>
<feature type="region of interest" description="Disordered" evidence="5">
    <location>
        <begin position="364"/>
        <end position="384"/>
    </location>
</feature>
<dbReference type="InterPro" id="IPR013949">
    <property type="entry name" value="Utp6"/>
</dbReference>
<keyword evidence="3" id="KW-0677">Repeat</keyword>
<evidence type="ECO:0000256" key="3">
    <source>
        <dbReference type="ARBA" id="ARBA00022737"/>
    </source>
</evidence>
<dbReference type="AlphaFoldDB" id="A0A2S5B292"/>
<dbReference type="Pfam" id="PF08640">
    <property type="entry name" value="U3_assoc_6"/>
    <property type="match status" value="1"/>
</dbReference>
<comment type="caution">
    <text evidence="7">The sequence shown here is derived from an EMBL/GenBank/DDBJ whole genome shotgun (WGS) entry which is preliminary data.</text>
</comment>
<dbReference type="GO" id="GO:0034388">
    <property type="term" value="C:Pwp2p-containing subcomplex of 90S preribosome"/>
    <property type="evidence" value="ECO:0007669"/>
    <property type="project" value="TreeGrafter"/>
</dbReference>
<dbReference type="STRING" id="741276.A0A2S5B292"/>
<keyword evidence="4" id="KW-0539">Nucleus</keyword>
<dbReference type="PANTHER" id="PTHR23271:SF1">
    <property type="entry name" value="U3 SMALL NUCLEOLAR RNA-ASSOCIATED PROTEIN 6 HOMOLOG"/>
    <property type="match status" value="1"/>
</dbReference>
<accession>A0A2S5B292</accession>
<dbReference type="GO" id="GO:0032040">
    <property type="term" value="C:small-subunit processome"/>
    <property type="evidence" value="ECO:0007669"/>
    <property type="project" value="TreeGrafter"/>
</dbReference>
<organism evidence="7 8">
    <name type="scientific">Rhodotorula taiwanensis</name>
    <dbReference type="NCBI Taxonomy" id="741276"/>
    <lineage>
        <taxon>Eukaryota</taxon>
        <taxon>Fungi</taxon>
        <taxon>Dikarya</taxon>
        <taxon>Basidiomycota</taxon>
        <taxon>Pucciniomycotina</taxon>
        <taxon>Microbotryomycetes</taxon>
        <taxon>Sporidiobolales</taxon>
        <taxon>Sporidiobolaceae</taxon>
        <taxon>Rhodotorula</taxon>
    </lineage>
</organism>
<dbReference type="EMBL" id="PJQD01000096">
    <property type="protein sequence ID" value="POY70902.1"/>
    <property type="molecule type" value="Genomic_DNA"/>
</dbReference>
<proteinExistence type="predicted"/>
<gene>
    <name evidence="7" type="ORF">BMF94_6080</name>
</gene>
<evidence type="ECO:0000256" key="2">
    <source>
        <dbReference type="ARBA" id="ARBA00022552"/>
    </source>
</evidence>
<dbReference type="PANTHER" id="PTHR23271">
    <property type="entry name" value="HEPATOCELLULAR CARCINOMA-ASSOCIATED ANTIGEN 66"/>
    <property type="match status" value="1"/>
</dbReference>
<evidence type="ECO:0000256" key="5">
    <source>
        <dbReference type="SAM" id="MobiDB-lite"/>
    </source>
</evidence>
<evidence type="ECO:0000313" key="7">
    <source>
        <dbReference type="EMBL" id="POY70902.1"/>
    </source>
</evidence>
<reference evidence="7 8" key="1">
    <citation type="journal article" date="2018" name="Front. Microbiol.">
        <title>Prospects for Fungal Bioremediation of Acidic Radioactive Waste Sites: Characterization and Genome Sequence of Rhodotorula taiwanensis MD1149.</title>
        <authorList>
            <person name="Tkavc R."/>
            <person name="Matrosova V.Y."/>
            <person name="Grichenko O.E."/>
            <person name="Gostincar C."/>
            <person name="Volpe R.P."/>
            <person name="Klimenkova P."/>
            <person name="Gaidamakova E.K."/>
            <person name="Zhou C.E."/>
            <person name="Stewart B.J."/>
            <person name="Lyman M.G."/>
            <person name="Malfatti S.A."/>
            <person name="Rubinfeld B."/>
            <person name="Courtot M."/>
            <person name="Singh J."/>
            <person name="Dalgard C.L."/>
            <person name="Hamilton T."/>
            <person name="Frey K.G."/>
            <person name="Gunde-Cimerman N."/>
            <person name="Dugan L."/>
            <person name="Daly M.J."/>
        </authorList>
    </citation>
    <scope>NUCLEOTIDE SEQUENCE [LARGE SCALE GENOMIC DNA]</scope>
    <source>
        <strain evidence="7 8">MD1149</strain>
    </source>
</reference>
<protein>
    <recommendedName>
        <fullName evidence="6">U3 small nucleolar RNA-associated protein 6 N-terminal domain-containing protein</fullName>
    </recommendedName>
</protein>
<dbReference type="GO" id="GO:0000462">
    <property type="term" value="P:maturation of SSU-rRNA from tricistronic rRNA transcript (SSU-rRNA, 5.8S rRNA, LSU-rRNA)"/>
    <property type="evidence" value="ECO:0007669"/>
    <property type="project" value="InterPro"/>
</dbReference>
<evidence type="ECO:0000259" key="6">
    <source>
        <dbReference type="Pfam" id="PF08640"/>
    </source>
</evidence>
<feature type="domain" description="U3 small nucleolar RNA-associated protein 6 N-terminal" evidence="6">
    <location>
        <begin position="8"/>
        <end position="89"/>
    </location>
</feature>
<evidence type="ECO:0000313" key="8">
    <source>
        <dbReference type="Proteomes" id="UP000237144"/>
    </source>
</evidence>
<dbReference type="InterPro" id="IPR055347">
    <property type="entry name" value="UTP6_N"/>
</dbReference>
<dbReference type="OrthoDB" id="28112at2759"/>
<comment type="subcellular location">
    <subcellularLocation>
        <location evidence="1">Nucleus</location>
        <location evidence="1">Nucleolus</location>
    </subcellularLocation>
</comment>
<name>A0A2S5B292_9BASI</name>
<evidence type="ECO:0000256" key="4">
    <source>
        <dbReference type="ARBA" id="ARBA00023242"/>
    </source>
</evidence>
<sequence length="758" mass="84664">MEKVQLALERLLPELRDLEQRQIFSHDEISDIVAKRRSFELSLAQGRGTKPTDYLRYIEYERRLEKLRKARAARIPKTAKKSLSDHSISAHITQLHRLSVRRFPESLELWDAFIAHSLSQASPLLVSRTLTAAIAMHPTETRFWIMASQWESDGDHKGMGGGNTEGARRLCMRALRFLKGRNNNERDLEAVWREWIRVEVAFVERLRERWQVLGIGKGKNGGEEIVRVDKGKAAGSEDDDDEADEAVFGADEIALPGEEAEESQLKEEVDQKALSGQEALLDGAIVRVVLDNLVKSYSHSVASYNLVLSILRPLASPLRLPLLAHAYASLRSNILPSTPNYPAAVHILATRHLYDVAYVPPKKNSKKRKADEMTPAPGSGTSEDPFAIRVEGERLVDAVGKACAEYWTVLKKTGTAAVGKKGKGKEREVGPQEQLLWEQFSGWLEEMADHADEDSEELREVDVLTSPFLQLAYLSANLEATLASAPSSAFLALVKLRNLLRTEASPTDVRSYLQRMIKQYGNDRTPPSQREQVWVARLETASTELEATPTPEEGTSLEGAFVQATRILPYSAKVWDLYADFVERQSDRTPGETEAWYEKSIRRSLLTDALPPADFLSTFSAYVHVTPRELLPRRFVHYLSTVSPSDFQPKVLRLLSSAPTLSLSFLSSILDPTGPALATASSAKGRAFRRQLHERIVAHPEAGADEWLAYAEELVRSGEVTKGQEVVQRARGQLSTRGEAAVRQFDAGWAHVCSAMEE</sequence>